<evidence type="ECO:0000256" key="1">
    <source>
        <dbReference type="SAM" id="MobiDB-lite"/>
    </source>
</evidence>
<feature type="compositionally biased region" description="Polar residues" evidence="1">
    <location>
        <begin position="1"/>
        <end position="32"/>
    </location>
</feature>
<dbReference type="Proteomes" id="UP000593567">
    <property type="component" value="Unassembled WGS sequence"/>
</dbReference>
<reference evidence="2" key="1">
    <citation type="submission" date="2020-06" db="EMBL/GenBank/DDBJ databases">
        <title>Draft genome of Bugula neritina, a colonial animal packing powerful symbionts and potential medicines.</title>
        <authorList>
            <person name="Rayko M."/>
        </authorList>
    </citation>
    <scope>NUCLEOTIDE SEQUENCE [LARGE SCALE GENOMIC DNA]</scope>
    <source>
        <strain evidence="2">Kwan_BN1</strain>
    </source>
</reference>
<evidence type="ECO:0000313" key="3">
    <source>
        <dbReference type="Proteomes" id="UP000593567"/>
    </source>
</evidence>
<keyword evidence="3" id="KW-1185">Reference proteome</keyword>
<accession>A0A7J7JIA9</accession>
<organism evidence="2 3">
    <name type="scientific">Bugula neritina</name>
    <name type="common">Brown bryozoan</name>
    <name type="synonym">Sertularia neritina</name>
    <dbReference type="NCBI Taxonomy" id="10212"/>
    <lineage>
        <taxon>Eukaryota</taxon>
        <taxon>Metazoa</taxon>
        <taxon>Spiralia</taxon>
        <taxon>Lophotrochozoa</taxon>
        <taxon>Bryozoa</taxon>
        <taxon>Gymnolaemata</taxon>
        <taxon>Cheilostomatida</taxon>
        <taxon>Flustrina</taxon>
        <taxon>Buguloidea</taxon>
        <taxon>Bugulidae</taxon>
        <taxon>Bugula</taxon>
    </lineage>
</organism>
<evidence type="ECO:0000313" key="2">
    <source>
        <dbReference type="EMBL" id="KAF6025563.1"/>
    </source>
</evidence>
<sequence>MEQPSSAASAQNNEIRVVVTNTVDGTSSQSSSPEEDALGTKVASPLKTLRVEQLKEEVCSSPGSSAYNSEDSEFSDTDIINRLGEFVPPDDELASNIAHQVICYASCVSAISIELEHVLESL</sequence>
<comment type="caution">
    <text evidence="2">The sequence shown here is derived from an EMBL/GenBank/DDBJ whole genome shotgun (WGS) entry which is preliminary data.</text>
</comment>
<protein>
    <submittedName>
        <fullName evidence="2">Uncharacterized protein</fullName>
    </submittedName>
</protein>
<proteinExistence type="predicted"/>
<name>A0A7J7JIA9_BUGNE</name>
<dbReference type="AlphaFoldDB" id="A0A7J7JIA9"/>
<feature type="region of interest" description="Disordered" evidence="1">
    <location>
        <begin position="1"/>
        <end position="43"/>
    </location>
</feature>
<dbReference type="EMBL" id="VXIV02002442">
    <property type="protein sequence ID" value="KAF6025563.1"/>
    <property type="molecule type" value="Genomic_DNA"/>
</dbReference>
<gene>
    <name evidence="2" type="ORF">EB796_016105</name>
</gene>